<dbReference type="PANTHER" id="PTHR42813">
    <property type="entry name" value="ZINC-TYPE ALCOHOL DEHYDROGENASE-LIKE"/>
    <property type="match status" value="1"/>
</dbReference>
<evidence type="ECO:0000259" key="4">
    <source>
        <dbReference type="Pfam" id="PF00107"/>
    </source>
</evidence>
<organism evidence="6 7">
    <name type="scientific">Pseudonocardia eucalypti</name>
    <dbReference type="NCBI Taxonomy" id="648755"/>
    <lineage>
        <taxon>Bacteria</taxon>
        <taxon>Bacillati</taxon>
        <taxon>Actinomycetota</taxon>
        <taxon>Actinomycetes</taxon>
        <taxon>Pseudonocardiales</taxon>
        <taxon>Pseudonocardiaceae</taxon>
        <taxon>Pseudonocardia</taxon>
    </lineage>
</organism>
<comment type="caution">
    <text evidence="6">The sequence shown here is derived from an EMBL/GenBank/DDBJ whole genome shotgun (WGS) entry which is preliminary data.</text>
</comment>
<dbReference type="Pfam" id="PF08240">
    <property type="entry name" value="ADH_N"/>
    <property type="match status" value="1"/>
</dbReference>
<reference evidence="7" key="1">
    <citation type="journal article" date="2019" name="Int. J. Syst. Evol. Microbiol.">
        <title>The Global Catalogue of Microorganisms (GCM) 10K type strain sequencing project: providing services to taxonomists for standard genome sequencing and annotation.</title>
        <authorList>
            <consortium name="The Broad Institute Genomics Platform"/>
            <consortium name="The Broad Institute Genome Sequencing Center for Infectious Disease"/>
            <person name="Wu L."/>
            <person name="Ma J."/>
        </authorList>
    </citation>
    <scope>NUCLEOTIDE SEQUENCE [LARGE SCALE GENOMIC DNA]</scope>
    <source>
        <strain evidence="7">JCM 18303</strain>
    </source>
</reference>
<evidence type="ECO:0000313" key="6">
    <source>
        <dbReference type="EMBL" id="GAA5165930.1"/>
    </source>
</evidence>
<feature type="domain" description="Alcohol dehydrogenase-like N-terminal" evidence="5">
    <location>
        <begin position="24"/>
        <end position="144"/>
    </location>
</feature>
<keyword evidence="7" id="KW-1185">Reference proteome</keyword>
<dbReference type="Gene3D" id="3.40.50.720">
    <property type="entry name" value="NAD(P)-binding Rossmann-like Domain"/>
    <property type="match status" value="1"/>
</dbReference>
<comment type="cofactor">
    <cofactor evidence="1">
        <name>Zn(2+)</name>
        <dbReference type="ChEBI" id="CHEBI:29105"/>
    </cofactor>
</comment>
<dbReference type="RefSeq" id="WP_185064926.1">
    <property type="nucleotide sequence ID" value="NZ_BAABJP010000031.1"/>
</dbReference>
<feature type="domain" description="Alcohol dehydrogenase-like C-terminal" evidence="4">
    <location>
        <begin position="186"/>
        <end position="302"/>
    </location>
</feature>
<evidence type="ECO:0000256" key="1">
    <source>
        <dbReference type="ARBA" id="ARBA00001947"/>
    </source>
</evidence>
<dbReference type="Gene3D" id="3.90.180.10">
    <property type="entry name" value="Medium-chain alcohol dehydrogenases, catalytic domain"/>
    <property type="match status" value="1"/>
</dbReference>
<dbReference type="PANTHER" id="PTHR42813:SF7">
    <property type="entry name" value="ALCOHOL DEHYDROGENASE (ZN-DEPENDENT)-RELATED"/>
    <property type="match status" value="1"/>
</dbReference>
<dbReference type="InterPro" id="IPR013154">
    <property type="entry name" value="ADH-like_N"/>
</dbReference>
<dbReference type="Pfam" id="PF00107">
    <property type="entry name" value="ADH_zinc_N"/>
    <property type="match status" value="1"/>
</dbReference>
<evidence type="ECO:0000259" key="5">
    <source>
        <dbReference type="Pfam" id="PF08240"/>
    </source>
</evidence>
<evidence type="ECO:0000313" key="7">
    <source>
        <dbReference type="Proteomes" id="UP001428817"/>
    </source>
</evidence>
<sequence>MRALWYLKPGELEWRDVPEPEPNGPDAAIVRPLAVATCDLDGPIVRGEVPAPGPFPVGHEFVAEVVAVGESVTSVAAGDRVSVPFQISCGQCARCRAGLTADCRSVPAGSAYGMGPLSDGLRWAGAVADLVGVPYADAMCVPLPAGLDPAALAGLSDNLVDGWRTVGPYLGAATEPRVLVFGRGSIGLYATAIAAALGAEVSYVDPDPDRCRIAELVGASVFHEPPKERYRAHPLVVHTAGTPDALRAAIASTTSSGVCVDTGIIFDNETPLPLFNMYVKGITLVTGRAHARPAMPKVLDLVTGGRLDLAPMVRATAPWSDAVDAWAGHTGRLALVRDPI</sequence>
<dbReference type="SUPFAM" id="SSF50129">
    <property type="entry name" value="GroES-like"/>
    <property type="match status" value="1"/>
</dbReference>
<gene>
    <name evidence="6" type="ORF">GCM10023321_56590</name>
</gene>
<protein>
    <submittedName>
        <fullName evidence="6">Alcohol dehydrogenase catalytic domain-containing protein</fullName>
    </submittedName>
</protein>
<keyword evidence="2" id="KW-0479">Metal-binding</keyword>
<keyword evidence="3" id="KW-0862">Zinc</keyword>
<dbReference type="InterPro" id="IPR011032">
    <property type="entry name" value="GroES-like_sf"/>
</dbReference>
<evidence type="ECO:0000256" key="3">
    <source>
        <dbReference type="ARBA" id="ARBA00022833"/>
    </source>
</evidence>
<dbReference type="Proteomes" id="UP001428817">
    <property type="component" value="Unassembled WGS sequence"/>
</dbReference>
<dbReference type="EMBL" id="BAABJP010000031">
    <property type="protein sequence ID" value="GAA5165930.1"/>
    <property type="molecule type" value="Genomic_DNA"/>
</dbReference>
<evidence type="ECO:0000256" key="2">
    <source>
        <dbReference type="ARBA" id="ARBA00022723"/>
    </source>
</evidence>
<dbReference type="InterPro" id="IPR036291">
    <property type="entry name" value="NAD(P)-bd_dom_sf"/>
</dbReference>
<dbReference type="SUPFAM" id="SSF51735">
    <property type="entry name" value="NAD(P)-binding Rossmann-fold domains"/>
    <property type="match status" value="1"/>
</dbReference>
<dbReference type="InterPro" id="IPR013149">
    <property type="entry name" value="ADH-like_C"/>
</dbReference>
<name>A0ABP9QR06_9PSEU</name>
<accession>A0ABP9QR06</accession>
<proteinExistence type="predicted"/>